<dbReference type="PANTHER" id="PTHR10680">
    <property type="entry name" value="PEPTIDYL-GLYCINE ALPHA-AMIDATING MONOOXYGENASE"/>
    <property type="match status" value="1"/>
</dbReference>
<organism evidence="6 7">
    <name type="scientific">Macrostomum lignano</name>
    <dbReference type="NCBI Taxonomy" id="282301"/>
    <lineage>
        <taxon>Eukaryota</taxon>
        <taxon>Metazoa</taxon>
        <taxon>Spiralia</taxon>
        <taxon>Lophotrochozoa</taxon>
        <taxon>Platyhelminthes</taxon>
        <taxon>Rhabditophora</taxon>
        <taxon>Macrostomorpha</taxon>
        <taxon>Macrostomida</taxon>
        <taxon>Macrostomidae</taxon>
        <taxon>Macrostomum</taxon>
    </lineage>
</organism>
<proteinExistence type="predicted"/>
<reference evidence="7" key="1">
    <citation type="submission" date="2016-11" db="UniProtKB">
        <authorList>
            <consortium name="WormBaseParasite"/>
        </authorList>
    </citation>
    <scope>IDENTIFICATION</scope>
</reference>
<dbReference type="Gene3D" id="2.60.120.310">
    <property type="entry name" value="Copper type II, ascorbate-dependent monooxygenase, N-terminal domain"/>
    <property type="match status" value="1"/>
</dbReference>
<protein>
    <submittedName>
        <fullName evidence="7">Peptidylglycine monooxygenase</fullName>
    </submittedName>
</protein>
<accession>A0A1I8HU36</accession>
<name>A0A1I8HU36_9PLAT</name>
<evidence type="ECO:0000313" key="6">
    <source>
        <dbReference type="Proteomes" id="UP000095280"/>
    </source>
</evidence>
<dbReference type="Proteomes" id="UP000095280">
    <property type="component" value="Unplaced"/>
</dbReference>
<dbReference type="InterPro" id="IPR014784">
    <property type="entry name" value="Cu2_ascorb_mOase-like_C"/>
</dbReference>
<dbReference type="Pfam" id="PF01082">
    <property type="entry name" value="Cu2_monooxygen"/>
    <property type="match status" value="1"/>
</dbReference>
<keyword evidence="1" id="KW-0732">Signal</keyword>
<dbReference type="GO" id="GO:0016715">
    <property type="term" value="F:oxidoreductase activity, acting on paired donors, with incorporation or reduction of molecular oxygen, reduced ascorbate as one donor, and incorporation of one atom of oxygen"/>
    <property type="evidence" value="ECO:0007669"/>
    <property type="project" value="InterPro"/>
</dbReference>
<dbReference type="InterPro" id="IPR008977">
    <property type="entry name" value="PHM/PNGase_F_dom_sf"/>
</dbReference>
<sequence>MSVKDSSMERTNIEVSKMKSICRRLFCMRFSSSGRLQFNRISLLALVAYLLLVQLLLAHLWRSTYKIHSMEIRLPQAALSSQTPGAYLCTAVSLRDPRNASAIRPIYIVEFEPLVPPNPTNSEIHVHHMLLAECNELPEGVGVNGHGWWNCGLGHHKDSAVSGNSSKEMCSVRQRYLFAYSNSAEAFQLPRKVAMPVGDSRFYGGAHLVLQVHYSSGNQRLHVHPNQHHSPAVGDRRPGLRLRYLNETGNHYRVAGVHLSSTSIRPDVRSRHTTGCEYTGELPIRPFGLRVHTHSLGRLVSVYRVRRPRLPQDPMVWHLIGQADPRQPQAYYAANASSDLTVKPGDLIATACATTGGRGGRSAPVETCNAWLIFWFEQLDALSKVTGPDGHEGKVDLQQDCISSGSALSLWSDAPKWVEKQAFLV</sequence>
<dbReference type="Gene3D" id="2.60.120.230">
    <property type="match status" value="1"/>
</dbReference>
<dbReference type="InterPro" id="IPR024548">
    <property type="entry name" value="Cu2_monoox_C"/>
</dbReference>
<evidence type="ECO:0000313" key="7">
    <source>
        <dbReference type="WBParaSite" id="maker-uti_cns_0008064-snap-gene-0.7-mRNA-1"/>
    </source>
</evidence>
<evidence type="ECO:0000256" key="3">
    <source>
        <dbReference type="ARBA" id="ARBA00023180"/>
    </source>
</evidence>
<keyword evidence="2" id="KW-1015">Disulfide bond</keyword>
<dbReference type="Pfam" id="PF03712">
    <property type="entry name" value="Cu2_monoox_C"/>
    <property type="match status" value="1"/>
</dbReference>
<dbReference type="AlphaFoldDB" id="A0A1I8HU36"/>
<feature type="domain" description="Copper type II ascorbate-dependent monooxygenase C-terminal" evidence="5">
    <location>
        <begin position="260"/>
        <end position="379"/>
    </location>
</feature>
<evidence type="ECO:0000259" key="5">
    <source>
        <dbReference type="Pfam" id="PF03712"/>
    </source>
</evidence>
<dbReference type="InterPro" id="IPR000323">
    <property type="entry name" value="Cu2_ascorb_mOase_N"/>
</dbReference>
<dbReference type="GO" id="GO:0005507">
    <property type="term" value="F:copper ion binding"/>
    <property type="evidence" value="ECO:0007669"/>
    <property type="project" value="InterPro"/>
</dbReference>
<dbReference type="WBParaSite" id="maker-uti_cns_0008064-snap-gene-0.7-mRNA-1">
    <property type="protein sequence ID" value="maker-uti_cns_0008064-snap-gene-0.7-mRNA-1"/>
    <property type="gene ID" value="maker-uti_cns_0008064-snap-gene-0.7"/>
</dbReference>
<keyword evidence="6" id="KW-1185">Reference proteome</keyword>
<evidence type="ECO:0000256" key="1">
    <source>
        <dbReference type="ARBA" id="ARBA00022729"/>
    </source>
</evidence>
<dbReference type="InterPro" id="IPR036939">
    <property type="entry name" value="Cu2_ascorb_mOase_N_sf"/>
</dbReference>
<dbReference type="SUPFAM" id="SSF49742">
    <property type="entry name" value="PHM/PNGase F"/>
    <property type="match status" value="2"/>
</dbReference>
<feature type="domain" description="Copper type II ascorbate-dependent monooxygenase N-terminal" evidence="4">
    <location>
        <begin position="71"/>
        <end position="218"/>
    </location>
</feature>
<evidence type="ECO:0000259" key="4">
    <source>
        <dbReference type="Pfam" id="PF01082"/>
    </source>
</evidence>
<keyword evidence="3" id="KW-0325">Glycoprotein</keyword>
<evidence type="ECO:0000256" key="2">
    <source>
        <dbReference type="ARBA" id="ARBA00023157"/>
    </source>
</evidence>